<name>A0A2R4X0R0_9EURY</name>
<evidence type="ECO:0000313" key="2">
    <source>
        <dbReference type="EMBL" id="AWB27366.1"/>
    </source>
</evidence>
<dbReference type="AlphaFoldDB" id="A0A2R4X0R0"/>
<dbReference type="GeneID" id="36512130"/>
<proteinExistence type="predicted"/>
<dbReference type="PIRSF" id="PIRSF015877">
    <property type="entry name" value="UCP015877"/>
    <property type="match status" value="1"/>
</dbReference>
<keyword evidence="3" id="KW-1185">Reference proteome</keyword>
<protein>
    <recommendedName>
        <fullName evidence="4">Archaeal Zn-finger protein</fullName>
    </recommendedName>
</protein>
<organism evidence="2 3">
    <name type="scientific">Halococcoides cellulosivorans</name>
    <dbReference type="NCBI Taxonomy" id="1679096"/>
    <lineage>
        <taxon>Archaea</taxon>
        <taxon>Methanobacteriati</taxon>
        <taxon>Methanobacteriota</taxon>
        <taxon>Stenosarchaea group</taxon>
        <taxon>Halobacteria</taxon>
        <taxon>Halobacteriales</taxon>
        <taxon>Haloarculaceae</taxon>
        <taxon>Halococcoides</taxon>
    </lineage>
</organism>
<dbReference type="PANTHER" id="PTHR42195">
    <property type="entry name" value="UCP015877 FAMILY PROTEIN"/>
    <property type="match status" value="1"/>
</dbReference>
<evidence type="ECO:0008006" key="4">
    <source>
        <dbReference type="Google" id="ProtNLM"/>
    </source>
</evidence>
<sequence length="214" mass="23287">MSPTNRLAVTCPACSPDRETVHEVLSEGGQFTVRCSECDHVHKTDPPSEETASKSVVVSQDGESWTASTEVPVDETIAVGEEFVLETDAAIVTARITSLEVEDGRVSSAPADEVETIWTRAVGNVTVDATVHPASGTHDETASATLQVPGDEEFAVGETITVDDREATLQRFQLREDARGYDRRRYERDGDSAPAKDLDRIYLQSTDSTAWSAW</sequence>
<dbReference type="Pfam" id="PF19769">
    <property type="entry name" value="CPxCG_zf"/>
    <property type="match status" value="1"/>
</dbReference>
<feature type="region of interest" description="Disordered" evidence="1">
    <location>
        <begin position="42"/>
        <end position="68"/>
    </location>
</feature>
<gene>
    <name evidence="2" type="ORF">HARCEL1_06445</name>
</gene>
<dbReference type="EMBL" id="CP028858">
    <property type="protein sequence ID" value="AWB27366.1"/>
    <property type="molecule type" value="Genomic_DNA"/>
</dbReference>
<dbReference type="Proteomes" id="UP000244727">
    <property type="component" value="Chromosome"/>
</dbReference>
<dbReference type="PANTHER" id="PTHR42195:SF1">
    <property type="entry name" value="ZINC FINGER PROTEIN"/>
    <property type="match status" value="1"/>
</dbReference>
<accession>A0A2R4X0R0</accession>
<dbReference type="InterPro" id="IPR012041">
    <property type="entry name" value="Znf_CPxCG-like"/>
</dbReference>
<dbReference type="RefSeq" id="WP_108381735.1">
    <property type="nucleotide sequence ID" value="NZ_CP028858.1"/>
</dbReference>
<evidence type="ECO:0000313" key="3">
    <source>
        <dbReference type="Proteomes" id="UP000244727"/>
    </source>
</evidence>
<evidence type="ECO:0000256" key="1">
    <source>
        <dbReference type="SAM" id="MobiDB-lite"/>
    </source>
</evidence>
<dbReference type="KEGG" id="harc:HARCEL1_06445"/>
<reference evidence="2 3" key="1">
    <citation type="submission" date="2018-04" db="EMBL/GenBank/DDBJ databases">
        <title>Halococcoides cellulosivorans gen. nov., sp. nov., an extremely halophilic cellulose-utilizing haloarchaeon from hypersaline lakes.</title>
        <authorList>
            <person name="Sorokin D.Y."/>
            <person name="Toshchakov S.V."/>
            <person name="Samarov N.I."/>
            <person name="Korzhenkov A."/>
            <person name="Kublanov I.V."/>
        </authorList>
    </citation>
    <scope>NUCLEOTIDE SEQUENCE [LARGE SCALE GENOMIC DNA]</scope>
    <source>
        <strain evidence="2 3">HArcel1</strain>
    </source>
</reference>
<feature type="compositionally biased region" description="Polar residues" evidence="1">
    <location>
        <begin position="53"/>
        <end position="68"/>
    </location>
</feature>